<reference evidence="16 17" key="1">
    <citation type="submission" date="2019-12" db="EMBL/GenBank/DDBJ databases">
        <title>Genomic-based taxomic classification of the family Erythrobacteraceae.</title>
        <authorList>
            <person name="Xu L."/>
        </authorList>
    </citation>
    <scope>NUCLEOTIDE SEQUENCE [LARGE SCALE GENOMIC DNA]</scope>
    <source>
        <strain evidence="16 17">LMG 29518</strain>
    </source>
</reference>
<dbReference type="CDD" id="cd00984">
    <property type="entry name" value="DnaB_C"/>
    <property type="match status" value="1"/>
</dbReference>
<accession>A0A6I4T4J6</accession>
<evidence type="ECO:0000256" key="11">
    <source>
        <dbReference type="ARBA" id="ARBA00044932"/>
    </source>
</evidence>
<gene>
    <name evidence="16" type="ORF">GRI91_05090</name>
</gene>
<evidence type="ECO:0000256" key="1">
    <source>
        <dbReference type="ARBA" id="ARBA00008428"/>
    </source>
</evidence>
<keyword evidence="9 14" id="KW-0238">DNA-binding</keyword>
<dbReference type="GO" id="GO:1990077">
    <property type="term" value="C:primosome complex"/>
    <property type="evidence" value="ECO:0007669"/>
    <property type="project" value="UniProtKB-UniRule"/>
</dbReference>
<evidence type="ECO:0000256" key="6">
    <source>
        <dbReference type="ARBA" id="ARBA00022801"/>
    </source>
</evidence>
<sequence>MAETSVLVRSDAPSSSSDKGDIVGRILPANLEAEAAFIGAVLIDNRVLEELPIALKPDHFFEPLHGRIYERMLTLLDRGMVVTPVTLKPYFDGDEALKELGGSSYLAQLTADGQGLLATRELAQQIYDLALLRELVSVGRSLVEGALDTSDEVEPMRQIEEAEASLFQIAEGAAGTKDADSFRGATGKALEMIETAINSGGHVSGKTTGLTSINEKIGGLHDSDLIILAGRPGMGKTSLATNIAFNCADRLLRDKRDNIEKSVGAGVAFFSLEMSSDQLATRILAEQAGISSEALRMGKISRDDFQQLSYASQRLAELPLFIDDTPALSIAALRTRARRLKRRHDIGLIVVDYLQLLQGTRRNQDNRVNEISEISRGLKTLAKELELPVIALSQLSRAVEQRDDKRPMLSDLRESGSIEQDADMVWFVYREDYYVASREPKRPIESDEPKLHEAHAAWAAEMERVYGLAELIVAKQRHGSTGKVRMRFEPRITRFSDLAEGEMQPGDYD</sequence>
<comment type="subunit">
    <text evidence="2">Homohexamer.</text>
</comment>
<dbReference type="NCBIfam" id="NF006606">
    <property type="entry name" value="PRK09165.1"/>
    <property type="match status" value="1"/>
</dbReference>
<keyword evidence="3 14" id="KW-0639">Primosome</keyword>
<dbReference type="PROSITE" id="PS51199">
    <property type="entry name" value="SF4_HELICASE"/>
    <property type="match status" value="1"/>
</dbReference>
<dbReference type="Proteomes" id="UP000438476">
    <property type="component" value="Unassembled WGS sequence"/>
</dbReference>
<comment type="caution">
    <text evidence="16">The sequence shown here is derived from an EMBL/GenBank/DDBJ whole genome shotgun (WGS) entry which is preliminary data.</text>
</comment>
<evidence type="ECO:0000256" key="2">
    <source>
        <dbReference type="ARBA" id="ARBA00011643"/>
    </source>
</evidence>
<dbReference type="Pfam" id="PF00772">
    <property type="entry name" value="DnaB"/>
    <property type="match status" value="1"/>
</dbReference>
<dbReference type="AlphaFoldDB" id="A0A6I4T4J6"/>
<dbReference type="GO" id="GO:0016787">
    <property type="term" value="F:hydrolase activity"/>
    <property type="evidence" value="ECO:0007669"/>
    <property type="project" value="UniProtKB-KW"/>
</dbReference>
<dbReference type="GO" id="GO:0005524">
    <property type="term" value="F:ATP binding"/>
    <property type="evidence" value="ECO:0007669"/>
    <property type="project" value="UniProtKB-UniRule"/>
</dbReference>
<evidence type="ECO:0000256" key="9">
    <source>
        <dbReference type="ARBA" id="ARBA00023125"/>
    </source>
</evidence>
<evidence type="ECO:0000256" key="10">
    <source>
        <dbReference type="ARBA" id="ARBA00023235"/>
    </source>
</evidence>
<dbReference type="SUPFAM" id="SSF48024">
    <property type="entry name" value="N-terminal domain of DnaB helicase"/>
    <property type="match status" value="1"/>
</dbReference>
<dbReference type="GO" id="GO:0043139">
    <property type="term" value="F:5'-3' DNA helicase activity"/>
    <property type="evidence" value="ECO:0007669"/>
    <property type="project" value="UniProtKB-EC"/>
</dbReference>
<evidence type="ECO:0000313" key="17">
    <source>
        <dbReference type="Proteomes" id="UP000438476"/>
    </source>
</evidence>
<comment type="function">
    <text evidence="11 14">The main replicative DNA helicase, it participates in initiation and elongation during chromosome replication. Travels ahead of the DNA replisome, separating dsDNA into templates for DNA synthesis. A processive ATP-dependent 5'-3' DNA helicase it has DNA-dependent ATPase activity.</text>
</comment>
<dbReference type="InterPro" id="IPR007693">
    <property type="entry name" value="DNA_helicase_DnaB-like_N"/>
</dbReference>
<dbReference type="GO" id="GO:0005829">
    <property type="term" value="C:cytosol"/>
    <property type="evidence" value="ECO:0007669"/>
    <property type="project" value="TreeGrafter"/>
</dbReference>
<dbReference type="SMART" id="SM00382">
    <property type="entry name" value="AAA"/>
    <property type="match status" value="1"/>
</dbReference>
<dbReference type="InterPro" id="IPR007694">
    <property type="entry name" value="DNA_helicase_DnaB-like_C"/>
</dbReference>
<dbReference type="Gene3D" id="3.40.50.300">
    <property type="entry name" value="P-loop containing nucleotide triphosphate hydrolases"/>
    <property type="match status" value="1"/>
</dbReference>
<dbReference type="NCBIfam" id="TIGR00665">
    <property type="entry name" value="DnaB"/>
    <property type="match status" value="1"/>
</dbReference>
<dbReference type="GO" id="GO:0006269">
    <property type="term" value="P:DNA replication, synthesis of primer"/>
    <property type="evidence" value="ECO:0007669"/>
    <property type="project" value="UniProtKB-UniRule"/>
</dbReference>
<protein>
    <recommendedName>
        <fullName evidence="13 14">Replicative DNA helicase</fullName>
        <ecNumber evidence="13 14">5.6.2.3</ecNumber>
    </recommendedName>
</protein>
<evidence type="ECO:0000256" key="13">
    <source>
        <dbReference type="NCBIfam" id="TIGR00665"/>
    </source>
</evidence>
<proteinExistence type="inferred from homology"/>
<dbReference type="OrthoDB" id="9773982at2"/>
<keyword evidence="5 14" id="KW-0547">Nucleotide-binding</keyword>
<dbReference type="GO" id="GO:0003677">
    <property type="term" value="F:DNA binding"/>
    <property type="evidence" value="ECO:0007669"/>
    <property type="project" value="UniProtKB-UniRule"/>
</dbReference>
<evidence type="ECO:0000256" key="12">
    <source>
        <dbReference type="ARBA" id="ARBA00048954"/>
    </source>
</evidence>
<dbReference type="InterPro" id="IPR036185">
    <property type="entry name" value="DNA_heli_DnaB-like_N_sf"/>
</dbReference>
<dbReference type="InterPro" id="IPR027417">
    <property type="entry name" value="P-loop_NTPase"/>
</dbReference>
<dbReference type="InterPro" id="IPR016136">
    <property type="entry name" value="DNA_helicase_N/primase_C"/>
</dbReference>
<dbReference type="Pfam" id="PF03796">
    <property type="entry name" value="DnaB_C"/>
    <property type="match status" value="1"/>
</dbReference>
<dbReference type="InterPro" id="IPR007692">
    <property type="entry name" value="DNA_helicase_DnaB"/>
</dbReference>
<comment type="similarity">
    <text evidence="1 14">Belongs to the helicase family. DnaB subfamily.</text>
</comment>
<feature type="domain" description="SF4 helicase" evidence="15">
    <location>
        <begin position="199"/>
        <end position="502"/>
    </location>
</feature>
<keyword evidence="10" id="KW-0413">Isomerase</keyword>
<keyword evidence="7 14" id="KW-0347">Helicase</keyword>
<dbReference type="PANTHER" id="PTHR30153">
    <property type="entry name" value="REPLICATIVE DNA HELICASE DNAB"/>
    <property type="match status" value="1"/>
</dbReference>
<evidence type="ECO:0000256" key="3">
    <source>
        <dbReference type="ARBA" id="ARBA00022515"/>
    </source>
</evidence>
<dbReference type="SUPFAM" id="SSF52540">
    <property type="entry name" value="P-loop containing nucleoside triphosphate hydrolases"/>
    <property type="match status" value="1"/>
</dbReference>
<name>A0A6I4T4J6_9SPHN</name>
<evidence type="ECO:0000313" key="16">
    <source>
        <dbReference type="EMBL" id="MXO65122.1"/>
    </source>
</evidence>
<evidence type="ECO:0000256" key="14">
    <source>
        <dbReference type="RuleBase" id="RU362085"/>
    </source>
</evidence>
<keyword evidence="8 14" id="KW-0067">ATP-binding</keyword>
<evidence type="ECO:0000259" key="15">
    <source>
        <dbReference type="PROSITE" id="PS51199"/>
    </source>
</evidence>
<dbReference type="EMBL" id="WTYT01000002">
    <property type="protein sequence ID" value="MXO65122.1"/>
    <property type="molecule type" value="Genomic_DNA"/>
</dbReference>
<keyword evidence="17" id="KW-1185">Reference proteome</keyword>
<evidence type="ECO:0000256" key="5">
    <source>
        <dbReference type="ARBA" id="ARBA00022741"/>
    </source>
</evidence>
<evidence type="ECO:0000256" key="4">
    <source>
        <dbReference type="ARBA" id="ARBA00022705"/>
    </source>
</evidence>
<keyword evidence="6 14" id="KW-0378">Hydrolase</keyword>
<dbReference type="Gene3D" id="1.10.860.10">
    <property type="entry name" value="DNAb Helicase, Chain A"/>
    <property type="match status" value="1"/>
</dbReference>
<dbReference type="InterPro" id="IPR003593">
    <property type="entry name" value="AAA+_ATPase"/>
</dbReference>
<evidence type="ECO:0000256" key="7">
    <source>
        <dbReference type="ARBA" id="ARBA00022806"/>
    </source>
</evidence>
<dbReference type="EC" id="5.6.2.3" evidence="13 14"/>
<organism evidence="16 17">
    <name type="scientific">Altericroceibacterium endophyticum</name>
    <dbReference type="NCBI Taxonomy" id="1808508"/>
    <lineage>
        <taxon>Bacteria</taxon>
        <taxon>Pseudomonadati</taxon>
        <taxon>Pseudomonadota</taxon>
        <taxon>Alphaproteobacteria</taxon>
        <taxon>Sphingomonadales</taxon>
        <taxon>Erythrobacteraceae</taxon>
        <taxon>Altericroceibacterium</taxon>
    </lineage>
</organism>
<dbReference type="RefSeq" id="WP_160735555.1">
    <property type="nucleotide sequence ID" value="NZ_WTYT01000002.1"/>
</dbReference>
<comment type="catalytic activity">
    <reaction evidence="12 14">
        <text>ATP + H2O = ADP + phosphate + H(+)</text>
        <dbReference type="Rhea" id="RHEA:13065"/>
        <dbReference type="ChEBI" id="CHEBI:15377"/>
        <dbReference type="ChEBI" id="CHEBI:15378"/>
        <dbReference type="ChEBI" id="CHEBI:30616"/>
        <dbReference type="ChEBI" id="CHEBI:43474"/>
        <dbReference type="ChEBI" id="CHEBI:456216"/>
        <dbReference type="EC" id="5.6.2.3"/>
    </reaction>
</comment>
<keyword evidence="4 14" id="KW-0235">DNA replication</keyword>
<dbReference type="PANTHER" id="PTHR30153:SF2">
    <property type="entry name" value="REPLICATIVE DNA HELICASE"/>
    <property type="match status" value="1"/>
</dbReference>
<evidence type="ECO:0000256" key="8">
    <source>
        <dbReference type="ARBA" id="ARBA00022840"/>
    </source>
</evidence>